<dbReference type="Proteomes" id="UP000028181">
    <property type="component" value="Chromosome I"/>
</dbReference>
<dbReference type="eggNOG" id="ENOG50310CF">
    <property type="taxonomic scope" value="Bacteria"/>
</dbReference>
<dbReference type="RefSeq" id="WP_038593977.1">
    <property type="nucleotide sequence ID" value="NZ_HG938353.1"/>
</dbReference>
<dbReference type="OrthoDB" id="8399667at2"/>
<dbReference type="CDD" id="cd05403">
    <property type="entry name" value="NT_KNTase_like"/>
    <property type="match status" value="1"/>
</dbReference>
<dbReference type="EMBL" id="HG938353">
    <property type="protein sequence ID" value="CDN49406.1"/>
    <property type="molecule type" value="Genomic_DNA"/>
</dbReference>
<sequence length="106" mass="12007">MNRMEALIERRAETRHKTASARAERILEDARKHGVEMRIIGSLAKRSFHLHSDVDLLVSGPVDPARRLFIERLVAGHMRGTDIPYDLIFEADMTAGRVQELLDGCV</sequence>
<reference evidence="3" key="1">
    <citation type="journal article" date="2014" name="BMC Genomics">
        <title>Genome sequencing of two Neorhizobium galegae strains reveals a noeT gene responsible for the unusual acetylation of the nodulation factors.</title>
        <authorList>
            <person name="Osterman J."/>
            <person name="Marsh J."/>
            <person name="Laine P.K."/>
            <person name="Zeng Z."/>
            <person name="Alatalo E."/>
            <person name="Sullivan J.T."/>
            <person name="Young J.P."/>
            <person name="Thomas-Oates J."/>
            <person name="Paulin L."/>
            <person name="Lindstrom K."/>
        </authorList>
    </citation>
    <scope>NUCLEOTIDE SEQUENCE [LARGE SCALE GENOMIC DNA]</scope>
    <source>
        <strain evidence="3">HAMBI 540</strain>
    </source>
</reference>
<dbReference type="InterPro" id="IPR043519">
    <property type="entry name" value="NT_sf"/>
</dbReference>
<organism evidence="2 3">
    <name type="scientific">Neorhizobium galegae bv. orientalis str. HAMBI 540</name>
    <dbReference type="NCBI Taxonomy" id="1028800"/>
    <lineage>
        <taxon>Bacteria</taxon>
        <taxon>Pseudomonadati</taxon>
        <taxon>Pseudomonadota</taxon>
        <taxon>Alphaproteobacteria</taxon>
        <taxon>Hyphomicrobiales</taxon>
        <taxon>Rhizobiaceae</taxon>
        <taxon>Rhizobium/Agrobacterium group</taxon>
        <taxon>Neorhizobium</taxon>
    </lineage>
</organism>
<gene>
    <name evidence="2" type="ORF">RG540_CH32420</name>
</gene>
<proteinExistence type="predicted"/>
<accession>A0A068SUJ3</accession>
<protein>
    <submittedName>
        <fullName evidence="2">Nucleotidyltransferase family protein</fullName>
    </submittedName>
</protein>
<dbReference type="AlphaFoldDB" id="A0A068SUJ3"/>
<dbReference type="Gene3D" id="3.30.460.10">
    <property type="entry name" value="Beta Polymerase, domain 2"/>
    <property type="match status" value="1"/>
</dbReference>
<dbReference type="GO" id="GO:0016779">
    <property type="term" value="F:nucleotidyltransferase activity"/>
    <property type="evidence" value="ECO:0007669"/>
    <property type="project" value="InterPro"/>
</dbReference>
<dbReference type="SUPFAM" id="SSF81301">
    <property type="entry name" value="Nucleotidyltransferase"/>
    <property type="match status" value="1"/>
</dbReference>
<evidence type="ECO:0000313" key="2">
    <source>
        <dbReference type="EMBL" id="CDN49406.1"/>
    </source>
</evidence>
<keyword evidence="3" id="KW-1185">Reference proteome</keyword>
<evidence type="ECO:0000313" key="3">
    <source>
        <dbReference type="Proteomes" id="UP000028181"/>
    </source>
</evidence>
<feature type="domain" description="Polymerase nucleotidyl transferase" evidence="1">
    <location>
        <begin position="25"/>
        <end position="99"/>
    </location>
</feature>
<dbReference type="GeneID" id="24255531"/>
<evidence type="ECO:0000259" key="1">
    <source>
        <dbReference type="Pfam" id="PF01909"/>
    </source>
</evidence>
<keyword evidence="2" id="KW-0808">Transferase</keyword>
<dbReference type="KEGG" id="ngg:RG540_CH32420"/>
<dbReference type="HOGENOM" id="CLU_2220360_0_0_5"/>
<dbReference type="InterPro" id="IPR002934">
    <property type="entry name" value="Polymerase_NTP_transf_dom"/>
</dbReference>
<name>A0A068SUJ3_NEOGA</name>
<dbReference type="Pfam" id="PF01909">
    <property type="entry name" value="NTP_transf_2"/>
    <property type="match status" value="1"/>
</dbReference>